<dbReference type="InterPro" id="IPR011576">
    <property type="entry name" value="Pyridox_Oxase_N"/>
</dbReference>
<dbReference type="Pfam" id="PF01243">
    <property type="entry name" value="PNPOx_N"/>
    <property type="match status" value="1"/>
</dbReference>
<dbReference type="InterPro" id="IPR052019">
    <property type="entry name" value="F420H2_bilvrd_red/Heme_oxyg"/>
</dbReference>
<accession>A0A101SCR5</accession>
<protein>
    <submittedName>
        <fullName evidence="3">Pyridoxamine 5'-phosphate oxidase</fullName>
    </submittedName>
</protein>
<dbReference type="SUPFAM" id="SSF50475">
    <property type="entry name" value="FMN-binding split barrel"/>
    <property type="match status" value="1"/>
</dbReference>
<reference evidence="3 4" key="1">
    <citation type="submission" date="2015-10" db="EMBL/GenBank/DDBJ databases">
        <title>Draft genome sequence of Streptomyces griseorubiginosus DSM 40469, type strain for the species Streptomyces griseorubiginosus.</title>
        <authorList>
            <person name="Ruckert C."/>
            <person name="Winkler A."/>
            <person name="Kalinowski J."/>
            <person name="Kampfer P."/>
            <person name="Glaeser S."/>
        </authorList>
    </citation>
    <scope>NUCLEOTIDE SEQUENCE [LARGE SCALE GENOMIC DNA]</scope>
    <source>
        <strain evidence="3 4">DSM 40469</strain>
    </source>
</reference>
<dbReference type="AlphaFoldDB" id="A0A101SCR5"/>
<dbReference type="GO" id="GO:0016627">
    <property type="term" value="F:oxidoreductase activity, acting on the CH-CH group of donors"/>
    <property type="evidence" value="ECO:0007669"/>
    <property type="project" value="TreeGrafter"/>
</dbReference>
<sequence length="155" mass="17415">MNWADFSSAEPDLARTVEQRFGAFTHHTLATLRKDGSPRTTGLEVRFLNGELWLGMMPDSRKARDLLRDPRFALQANPGEGQTLGGGDVRISGLAREVADSAVKAAYSEEVEPPEPFHLFRTELTEVVRTYVEDDTYLVVQVWKPGEPVRTLKRT</sequence>
<dbReference type="Proteomes" id="UP000054375">
    <property type="component" value="Unassembled WGS sequence"/>
</dbReference>
<dbReference type="GO" id="GO:0005829">
    <property type="term" value="C:cytosol"/>
    <property type="evidence" value="ECO:0007669"/>
    <property type="project" value="TreeGrafter"/>
</dbReference>
<dbReference type="RefSeq" id="WP_062233142.1">
    <property type="nucleotide sequence ID" value="NZ_JBPJFL010000001.1"/>
</dbReference>
<dbReference type="GO" id="GO:0070967">
    <property type="term" value="F:coenzyme F420 binding"/>
    <property type="evidence" value="ECO:0007669"/>
    <property type="project" value="TreeGrafter"/>
</dbReference>
<organism evidence="3 4">
    <name type="scientific">Streptomyces griseorubiginosus</name>
    <dbReference type="NCBI Taxonomy" id="67304"/>
    <lineage>
        <taxon>Bacteria</taxon>
        <taxon>Bacillati</taxon>
        <taxon>Actinomycetota</taxon>
        <taxon>Actinomycetes</taxon>
        <taxon>Kitasatosporales</taxon>
        <taxon>Streptomycetaceae</taxon>
        <taxon>Streptomyces</taxon>
    </lineage>
</organism>
<dbReference type="Gene3D" id="2.30.110.10">
    <property type="entry name" value="Electron Transport, Fmn-binding Protein, Chain A"/>
    <property type="match status" value="1"/>
</dbReference>
<evidence type="ECO:0000313" key="3">
    <source>
        <dbReference type="EMBL" id="KUN71515.1"/>
    </source>
</evidence>
<gene>
    <name evidence="3" type="ORF">AQJ54_01775</name>
</gene>
<dbReference type="InterPro" id="IPR012349">
    <property type="entry name" value="Split_barrel_FMN-bd"/>
</dbReference>
<keyword evidence="1" id="KW-0560">Oxidoreductase</keyword>
<name>A0A101SCR5_9ACTN</name>
<feature type="domain" description="Pyridoxamine 5'-phosphate oxidase N-terminal" evidence="2">
    <location>
        <begin position="28"/>
        <end position="126"/>
    </location>
</feature>
<dbReference type="PANTHER" id="PTHR35176">
    <property type="entry name" value="HEME OXYGENASE HI_0854-RELATED"/>
    <property type="match status" value="1"/>
</dbReference>
<proteinExistence type="predicted"/>
<comment type="caution">
    <text evidence="3">The sequence shown here is derived from an EMBL/GenBank/DDBJ whole genome shotgun (WGS) entry which is preliminary data.</text>
</comment>
<dbReference type="EMBL" id="LMWV01000002">
    <property type="protein sequence ID" value="KUN71515.1"/>
    <property type="molecule type" value="Genomic_DNA"/>
</dbReference>
<keyword evidence="4" id="KW-1185">Reference proteome</keyword>
<evidence type="ECO:0000259" key="2">
    <source>
        <dbReference type="Pfam" id="PF01243"/>
    </source>
</evidence>
<dbReference type="PANTHER" id="PTHR35176:SF6">
    <property type="entry name" value="HEME OXYGENASE HI_0854-RELATED"/>
    <property type="match status" value="1"/>
</dbReference>
<evidence type="ECO:0000313" key="4">
    <source>
        <dbReference type="Proteomes" id="UP000054375"/>
    </source>
</evidence>
<evidence type="ECO:0000256" key="1">
    <source>
        <dbReference type="ARBA" id="ARBA00023002"/>
    </source>
</evidence>